<comment type="caution">
    <text evidence="1">The sequence shown here is derived from an EMBL/GenBank/DDBJ whole genome shotgun (WGS) entry which is preliminary data.</text>
</comment>
<keyword evidence="2" id="KW-1185">Reference proteome</keyword>
<accession>A0ACC1HUB7</accession>
<organism evidence="1 2">
    <name type="scientific">Spiromyces aspiralis</name>
    <dbReference type="NCBI Taxonomy" id="68401"/>
    <lineage>
        <taxon>Eukaryota</taxon>
        <taxon>Fungi</taxon>
        <taxon>Fungi incertae sedis</taxon>
        <taxon>Zoopagomycota</taxon>
        <taxon>Kickxellomycotina</taxon>
        <taxon>Kickxellomycetes</taxon>
        <taxon>Kickxellales</taxon>
        <taxon>Kickxellaceae</taxon>
        <taxon>Spiromyces</taxon>
    </lineage>
</organism>
<evidence type="ECO:0000313" key="1">
    <source>
        <dbReference type="EMBL" id="KAJ1678837.1"/>
    </source>
</evidence>
<proteinExistence type="predicted"/>
<keyword evidence="1" id="KW-0808">Transferase</keyword>
<dbReference type="EMBL" id="JAMZIH010000818">
    <property type="protein sequence ID" value="KAJ1678837.1"/>
    <property type="molecule type" value="Genomic_DNA"/>
</dbReference>
<reference evidence="1" key="1">
    <citation type="submission" date="2022-06" db="EMBL/GenBank/DDBJ databases">
        <title>Phylogenomic reconstructions and comparative analyses of Kickxellomycotina fungi.</title>
        <authorList>
            <person name="Reynolds N.K."/>
            <person name="Stajich J.E."/>
            <person name="Barry K."/>
            <person name="Grigoriev I.V."/>
            <person name="Crous P."/>
            <person name="Smith M.E."/>
        </authorList>
    </citation>
    <scope>NUCLEOTIDE SEQUENCE</scope>
    <source>
        <strain evidence="1">RSA 2271</strain>
    </source>
</reference>
<protein>
    <submittedName>
        <fullName evidence="1">MAPK-activated protein kinase Srk1</fullName>
    </submittedName>
</protein>
<sequence>MNTTIITTSLGVSDQSTIADPFDHRPHETQSKFPSLHAKFHILNKLGDGAFSTVYSANNLQTGAKVAIKVVRRHEMSPSQQACVYKEVCVMNMLARAPHTVNLLDFIDSDPDFFYLVLEHVSGGELFNRIVDLTYFSESLSRHVIIQVADAVRHLHAKGIVHRDIKPENILFEAIPFIPAPPGSESRRLSDEPGKKPEGHFRPGFGGGGIGLVKLADFGLSKVVTGVGTHTPCGTVGYAAPEVVRDELYTKAVDMWAIGCVLYTMLCGFPPFYDDDIHVLTRKVARGEYSFLSPWWDDISPDARDLVSHLLELDPRKRYTVDDFFRHPWIVAGLNSSTISRPCYLGNGRHLSSSITDMRDCFNVSFAVRRLETSATARRQFMETPVWEHTFGQSANDYGFDAYATRYSQQQQQQPQLPLSVAAEPGGDTIDDDLTHGLDPFRPFPQHTIDREEKKNEDQSLLAKYFAKKQPTTAATAAAVKDNADNGYSQIASFEQIRDWHPFAGTPYAAHLDPNSLTIMEMEEANADWRHGNYEYRHIDYFFRELL</sequence>
<name>A0ACC1HUB7_9FUNG</name>
<gene>
    <name evidence="1" type="primary">srk1</name>
    <name evidence="1" type="ORF">EV182_003259</name>
</gene>
<evidence type="ECO:0000313" key="2">
    <source>
        <dbReference type="Proteomes" id="UP001145114"/>
    </source>
</evidence>
<keyword evidence="1" id="KW-0418">Kinase</keyword>
<dbReference type="Proteomes" id="UP001145114">
    <property type="component" value="Unassembled WGS sequence"/>
</dbReference>